<evidence type="ECO:0000259" key="2">
    <source>
        <dbReference type="Pfam" id="PF00303"/>
    </source>
</evidence>
<dbReference type="EMBL" id="BBNS01000002">
    <property type="protein sequence ID" value="GAL69568.1"/>
    <property type="molecule type" value="Genomic_DNA"/>
</dbReference>
<dbReference type="Gene3D" id="3.30.572.10">
    <property type="entry name" value="Thymidylate synthase/dCMP hydroxymethylase domain"/>
    <property type="match status" value="1"/>
</dbReference>
<dbReference type="Pfam" id="PF00303">
    <property type="entry name" value="Thymidylat_synt"/>
    <property type="match status" value="1"/>
</dbReference>
<evidence type="ECO:0000256" key="1">
    <source>
        <dbReference type="ARBA" id="ARBA00022679"/>
    </source>
</evidence>
<name>A0A090W058_9FLAO</name>
<accession>A0A090W058</accession>
<dbReference type="Proteomes" id="UP000029646">
    <property type="component" value="Unassembled WGS sequence"/>
</dbReference>
<dbReference type="GO" id="GO:0004799">
    <property type="term" value="F:thymidylate synthase activity"/>
    <property type="evidence" value="ECO:0007669"/>
    <property type="project" value="UniProtKB-EC"/>
</dbReference>
<sequence>MKQYHDLVKHVLENGNEKGDRTGTGTKVFLDTKCDLI</sequence>
<dbReference type="AlphaFoldDB" id="A0A090W058"/>
<organism evidence="3 4">
    <name type="scientific">Jejuia pallidilutea</name>
    <dbReference type="NCBI Taxonomy" id="504487"/>
    <lineage>
        <taxon>Bacteria</taxon>
        <taxon>Pseudomonadati</taxon>
        <taxon>Bacteroidota</taxon>
        <taxon>Flavobacteriia</taxon>
        <taxon>Flavobacteriales</taxon>
        <taxon>Flavobacteriaceae</taxon>
        <taxon>Jejuia</taxon>
    </lineage>
</organism>
<dbReference type="SUPFAM" id="SSF55831">
    <property type="entry name" value="Thymidylate synthase/dCMP hydroxymethylase"/>
    <property type="match status" value="1"/>
</dbReference>
<keyword evidence="1 3" id="KW-0808">Transferase</keyword>
<evidence type="ECO:0000313" key="3">
    <source>
        <dbReference type="EMBL" id="GAL69568.1"/>
    </source>
</evidence>
<proteinExistence type="predicted"/>
<comment type="caution">
    <text evidence="3">The sequence shown here is derived from an EMBL/GenBank/DDBJ whole genome shotgun (WGS) entry which is preliminary data.</text>
</comment>
<keyword evidence="3" id="KW-0489">Methyltransferase</keyword>
<evidence type="ECO:0000313" key="4">
    <source>
        <dbReference type="Proteomes" id="UP000029646"/>
    </source>
</evidence>
<dbReference type="EC" id="2.1.1.45" evidence="3"/>
<reference evidence="3 4" key="1">
    <citation type="journal article" date="2014" name="Genome Announc.">
        <title>Draft Genome Sequence of Marine Flavobacterium Jejuia pallidilutea Strain 11shimoA1 and Pigmentation Mutants.</title>
        <authorList>
            <person name="Takatani N."/>
            <person name="Nakanishi M."/>
            <person name="Meirelles P."/>
            <person name="Mino S."/>
            <person name="Suda W."/>
            <person name="Oshima K."/>
            <person name="Hattori M."/>
            <person name="Ohkuma M."/>
            <person name="Hosokawa M."/>
            <person name="Miyashita K."/>
            <person name="Thompson F.L."/>
            <person name="Niwa A."/>
            <person name="Sawabe T."/>
            <person name="Sawabe T."/>
        </authorList>
    </citation>
    <scope>NUCLEOTIDE SEQUENCE [LARGE SCALE GENOMIC DNA]</scope>
    <source>
        <strain evidence="4">JCM19302</strain>
    </source>
</reference>
<protein>
    <submittedName>
        <fullName evidence="3">Thymidylate synthase</fullName>
        <ecNumber evidence="3">2.1.1.45</ecNumber>
    </submittedName>
</protein>
<dbReference type="InterPro" id="IPR023451">
    <property type="entry name" value="Thymidate_synth/dCMP_Mease_dom"/>
</dbReference>
<dbReference type="InterPro" id="IPR036926">
    <property type="entry name" value="Thymidate_synth/dCMP_Mease_sf"/>
</dbReference>
<gene>
    <name evidence="3" type="ORF">JCM19302_3757</name>
</gene>
<dbReference type="GO" id="GO:0032259">
    <property type="term" value="P:methylation"/>
    <property type="evidence" value="ECO:0007669"/>
    <property type="project" value="UniProtKB-KW"/>
</dbReference>
<feature type="domain" description="Thymidylate synthase/dCMP hydroxymethylase" evidence="2">
    <location>
        <begin position="2"/>
        <end position="31"/>
    </location>
</feature>